<keyword evidence="2 3" id="KW-0802">TPR repeat</keyword>
<dbReference type="AlphaFoldDB" id="A0A7S4A6K0"/>
<dbReference type="Pfam" id="PF13181">
    <property type="entry name" value="TPR_8"/>
    <property type="match status" value="1"/>
</dbReference>
<organism evidence="4">
    <name type="scientific">Pelagomonas calceolata</name>
    <dbReference type="NCBI Taxonomy" id="35677"/>
    <lineage>
        <taxon>Eukaryota</taxon>
        <taxon>Sar</taxon>
        <taxon>Stramenopiles</taxon>
        <taxon>Ochrophyta</taxon>
        <taxon>Pelagophyceae</taxon>
        <taxon>Pelagomonadales</taxon>
        <taxon>Pelagomonadaceae</taxon>
        <taxon>Pelagomonas</taxon>
    </lineage>
</organism>
<evidence type="ECO:0000313" key="4">
    <source>
        <dbReference type="EMBL" id="CAE0704692.1"/>
    </source>
</evidence>
<dbReference type="InterPro" id="IPR011990">
    <property type="entry name" value="TPR-like_helical_dom_sf"/>
</dbReference>
<dbReference type="SUPFAM" id="SSF48452">
    <property type="entry name" value="TPR-like"/>
    <property type="match status" value="1"/>
</dbReference>
<protein>
    <recommendedName>
        <fullName evidence="5">MalT-like TPR region domain-containing protein</fullName>
    </recommendedName>
</protein>
<keyword evidence="1" id="KW-0677">Repeat</keyword>
<gene>
    <name evidence="4" type="ORF">PCAL00307_LOCUS20140</name>
</gene>
<dbReference type="PROSITE" id="PS50005">
    <property type="entry name" value="TPR"/>
    <property type="match status" value="1"/>
</dbReference>
<proteinExistence type="predicted"/>
<name>A0A7S4A6K0_9STRA</name>
<accession>A0A7S4A6K0</accession>
<evidence type="ECO:0008006" key="5">
    <source>
        <dbReference type="Google" id="ProtNLM"/>
    </source>
</evidence>
<evidence type="ECO:0000256" key="3">
    <source>
        <dbReference type="PROSITE-ProRule" id="PRU00339"/>
    </source>
</evidence>
<dbReference type="InterPro" id="IPR019734">
    <property type="entry name" value="TPR_rpt"/>
</dbReference>
<dbReference type="SMART" id="SM00028">
    <property type="entry name" value="TPR"/>
    <property type="match status" value="4"/>
</dbReference>
<reference evidence="4" key="1">
    <citation type="submission" date="2021-01" db="EMBL/GenBank/DDBJ databases">
        <authorList>
            <person name="Corre E."/>
            <person name="Pelletier E."/>
            <person name="Niang G."/>
            <person name="Scheremetjew M."/>
            <person name="Finn R."/>
            <person name="Kale V."/>
            <person name="Holt S."/>
            <person name="Cochrane G."/>
            <person name="Meng A."/>
            <person name="Brown T."/>
            <person name="Cohen L."/>
        </authorList>
    </citation>
    <scope>NUCLEOTIDE SEQUENCE</scope>
    <source>
        <strain evidence="4">CCMP1756</strain>
    </source>
</reference>
<dbReference type="Gene3D" id="1.25.40.10">
    <property type="entry name" value="Tetratricopeptide repeat domain"/>
    <property type="match status" value="2"/>
</dbReference>
<dbReference type="Pfam" id="PF13424">
    <property type="entry name" value="TPR_12"/>
    <property type="match status" value="1"/>
</dbReference>
<dbReference type="PANTHER" id="PTHR45641">
    <property type="entry name" value="TETRATRICOPEPTIDE REPEAT PROTEIN (AFU_ORTHOLOGUE AFUA_6G03870)"/>
    <property type="match status" value="1"/>
</dbReference>
<feature type="repeat" description="TPR" evidence="3">
    <location>
        <begin position="109"/>
        <end position="142"/>
    </location>
</feature>
<evidence type="ECO:0000256" key="1">
    <source>
        <dbReference type="ARBA" id="ARBA00022737"/>
    </source>
</evidence>
<dbReference type="EMBL" id="HBIW01023389">
    <property type="protein sequence ID" value="CAE0704692.1"/>
    <property type="molecule type" value="Transcribed_RNA"/>
</dbReference>
<evidence type="ECO:0000256" key="2">
    <source>
        <dbReference type="ARBA" id="ARBA00022803"/>
    </source>
</evidence>
<sequence>MEETMAALQNDGEEDNAELLALQRIDETCTNFQQNGQYLEALECMERGLVLRQHFFGAGSDEVWRACKTVGEMCNLLAMTYLQQEDFAMVLELLKKAEILTERDPAGRAVTFNNLACYYRRQGKLHAALQYLQKALKIEGRLESVDNPADTYLNACAVLSQLGRHQSALEHAQQALILLQEELSSVLGSDNAGPPKADRVAVLAIAYHNVGVEQEFLKKHNQSLQSYRKGVEVAERYLGGDHAITSTLRNSCVAARRTMLARDPQARLQGMGKKAARRAPGGVVDKTLKKVGGMISPRG</sequence>
<dbReference type="PANTHER" id="PTHR45641:SF19">
    <property type="entry name" value="NEPHROCYSTIN-3"/>
    <property type="match status" value="1"/>
</dbReference>